<dbReference type="AlphaFoldDB" id="A0A9P4K1K5"/>
<comment type="caution">
    <text evidence="1">The sequence shown here is derived from an EMBL/GenBank/DDBJ whole genome shotgun (WGS) entry which is preliminary data.</text>
</comment>
<dbReference type="EMBL" id="ML986662">
    <property type="protein sequence ID" value="KAF2261234.1"/>
    <property type="molecule type" value="Genomic_DNA"/>
</dbReference>
<reference evidence="2" key="1">
    <citation type="journal article" date="2020" name="Stud. Mycol.">
        <title>101 Dothideomycetes genomes: A test case for predicting lifestyles and emergence of pathogens.</title>
        <authorList>
            <person name="Haridas S."/>
            <person name="Albert R."/>
            <person name="Binder M."/>
            <person name="Bloem J."/>
            <person name="LaButti K."/>
            <person name="Salamov A."/>
            <person name="Andreopoulos B."/>
            <person name="Baker S."/>
            <person name="Barry K."/>
            <person name="Bills G."/>
            <person name="Bluhm B."/>
            <person name="Cannon C."/>
            <person name="Castanera R."/>
            <person name="Culley D."/>
            <person name="Daum C."/>
            <person name="Ezra D."/>
            <person name="Gonzalez J."/>
            <person name="Henrissat B."/>
            <person name="Kuo A."/>
            <person name="Liang C."/>
            <person name="Lipzen A."/>
            <person name="Lutzoni F."/>
            <person name="Magnuson J."/>
            <person name="Mondo S."/>
            <person name="Nolan M."/>
            <person name="Ohm R."/>
            <person name="Pangilinan J."/>
            <person name="Park H.-J."/>
            <person name="Ramirez L."/>
            <person name="Alfaro M."/>
            <person name="Sun H."/>
            <person name="Tritt A."/>
            <person name="Yoshinaga Y."/>
            <person name="Zwiers L.-H."/>
            <person name="Turgeon B."/>
            <person name="Goodwin S."/>
            <person name="Spatafora J."/>
            <person name="Crous P."/>
            <person name="Grigoriev I."/>
        </authorList>
    </citation>
    <scope>NUCLEOTIDE SEQUENCE [LARGE SCALE GENOMIC DNA]</scope>
    <source>
        <strain evidence="2">CBS 304.66</strain>
    </source>
</reference>
<organism evidence="1 2">
    <name type="scientific">Lojkania enalia</name>
    <dbReference type="NCBI Taxonomy" id="147567"/>
    <lineage>
        <taxon>Eukaryota</taxon>
        <taxon>Fungi</taxon>
        <taxon>Dikarya</taxon>
        <taxon>Ascomycota</taxon>
        <taxon>Pezizomycotina</taxon>
        <taxon>Dothideomycetes</taxon>
        <taxon>Pleosporomycetidae</taxon>
        <taxon>Pleosporales</taxon>
        <taxon>Pleosporales incertae sedis</taxon>
        <taxon>Lojkania</taxon>
    </lineage>
</organism>
<accession>A0A9P4K1K5</accession>
<sequence>GISVRSSTKANLKRPIKLEEEVIIDFILKLNSNRFLLNLATIYNIANILLAKR</sequence>
<evidence type="ECO:0000313" key="1">
    <source>
        <dbReference type="EMBL" id="KAF2261234.1"/>
    </source>
</evidence>
<dbReference type="Proteomes" id="UP000800093">
    <property type="component" value="Unassembled WGS sequence"/>
</dbReference>
<keyword evidence="2" id="KW-1185">Reference proteome</keyword>
<dbReference type="OrthoDB" id="3691787at2759"/>
<protein>
    <submittedName>
        <fullName evidence="1">Uncharacterized protein</fullName>
    </submittedName>
</protein>
<evidence type="ECO:0000313" key="2">
    <source>
        <dbReference type="Proteomes" id="UP000800093"/>
    </source>
</evidence>
<feature type="non-terminal residue" evidence="1">
    <location>
        <position position="1"/>
    </location>
</feature>
<proteinExistence type="predicted"/>
<name>A0A9P4K1K5_9PLEO</name>
<gene>
    <name evidence="1" type="ORF">CC78DRAFT_471004</name>
</gene>